<evidence type="ECO:0000313" key="4">
    <source>
        <dbReference type="EnsemblPlants" id="MELO3C004188.2.1"/>
    </source>
</evidence>
<accession>A0A9I9CIM8</accession>
<dbReference type="InterPro" id="IPR051240">
    <property type="entry name" value="Mito_RNA-Proc/Resp"/>
</dbReference>
<evidence type="ECO:0000256" key="3">
    <source>
        <dbReference type="PROSITE-ProRule" id="PRU00708"/>
    </source>
</evidence>
<dbReference type="AlphaFoldDB" id="A0A9I9CIM8"/>
<dbReference type="GO" id="GO:0003729">
    <property type="term" value="F:mRNA binding"/>
    <property type="evidence" value="ECO:0007669"/>
    <property type="project" value="TreeGrafter"/>
</dbReference>
<comment type="similarity">
    <text evidence="1">Belongs to the PPR family. P subfamily.</text>
</comment>
<dbReference type="NCBIfam" id="TIGR00756">
    <property type="entry name" value="PPR"/>
    <property type="match status" value="2"/>
</dbReference>
<feature type="repeat" description="PPR" evidence="3">
    <location>
        <begin position="229"/>
        <end position="262"/>
    </location>
</feature>
<feature type="repeat" description="PPR" evidence="3">
    <location>
        <begin position="194"/>
        <end position="228"/>
    </location>
</feature>
<organism evidence="4">
    <name type="scientific">Cucumis melo</name>
    <name type="common">Muskmelon</name>
    <dbReference type="NCBI Taxonomy" id="3656"/>
    <lineage>
        <taxon>Eukaryota</taxon>
        <taxon>Viridiplantae</taxon>
        <taxon>Streptophyta</taxon>
        <taxon>Embryophyta</taxon>
        <taxon>Tracheophyta</taxon>
        <taxon>Spermatophyta</taxon>
        <taxon>Magnoliopsida</taxon>
        <taxon>eudicotyledons</taxon>
        <taxon>Gunneridae</taxon>
        <taxon>Pentapetalae</taxon>
        <taxon>rosids</taxon>
        <taxon>fabids</taxon>
        <taxon>Cucurbitales</taxon>
        <taxon>Cucurbitaceae</taxon>
        <taxon>Benincaseae</taxon>
        <taxon>Cucumis</taxon>
    </lineage>
</organism>
<dbReference type="PROSITE" id="PS51375">
    <property type="entry name" value="PPR"/>
    <property type="match status" value="2"/>
</dbReference>
<dbReference type="Pfam" id="PF13041">
    <property type="entry name" value="PPR_2"/>
    <property type="match status" value="1"/>
</dbReference>
<proteinExistence type="inferred from homology"/>
<dbReference type="PANTHER" id="PTHR47933:SF69">
    <property type="entry name" value="OS07G0513200 PROTEIN"/>
    <property type="match status" value="1"/>
</dbReference>
<evidence type="ECO:0008006" key="5">
    <source>
        <dbReference type="Google" id="ProtNLM"/>
    </source>
</evidence>
<sequence>MNVIIRLSSASRIFPVKIDRNYIFSTTHLSFCTYNSTCTAPTSNDFDPLIISDLISRQRWSILKSHVKFKSPIDFLHQLMCSGAVDPLLVLRYFNWSRRELKVNYSIELICRLLHLLANVKYYPKIRSVLDSFVKGETNCSISLIFHSLSVCSDQFCANSIIADMLVLAYVQNSKTVLGLEAFKRAGDYRYKLSVLSCNPLLSALVKESEFGDVEFVYKEMIRRKISPNLITFNIVINGLCKGKLEDANGLLNEMLEKGLIPNRTTYEIIKVEMMEKGFLPDIEGHLYHASH</sequence>
<dbReference type="PANTHER" id="PTHR47933">
    <property type="entry name" value="PENTATRICOPEPTIDE REPEAT-CONTAINING PROTEIN 1, MITOCHONDRIAL"/>
    <property type="match status" value="1"/>
</dbReference>
<dbReference type="Gene3D" id="1.25.40.10">
    <property type="entry name" value="Tetratricopeptide repeat domain"/>
    <property type="match status" value="1"/>
</dbReference>
<dbReference type="EnsemblPlants" id="MELO3C004188.2.1">
    <property type="protein sequence ID" value="MELO3C004188.2.1"/>
    <property type="gene ID" value="MELO3C004188.2"/>
</dbReference>
<protein>
    <recommendedName>
        <fullName evidence="5">Pentatricopeptide repeat-containing protein</fullName>
    </recommendedName>
</protein>
<name>A0A9I9CIM8_CUCME</name>
<dbReference type="InterPro" id="IPR011990">
    <property type="entry name" value="TPR-like_helical_dom_sf"/>
</dbReference>
<reference evidence="4" key="1">
    <citation type="submission" date="2023-03" db="UniProtKB">
        <authorList>
            <consortium name="EnsemblPlants"/>
        </authorList>
    </citation>
    <scope>IDENTIFICATION</scope>
</reference>
<keyword evidence="2" id="KW-0677">Repeat</keyword>
<evidence type="ECO:0000256" key="1">
    <source>
        <dbReference type="ARBA" id="ARBA00007626"/>
    </source>
</evidence>
<dbReference type="InterPro" id="IPR002885">
    <property type="entry name" value="PPR_rpt"/>
</dbReference>
<dbReference type="Gramene" id="MELO3C004188.2.1">
    <property type="protein sequence ID" value="MELO3C004188.2.1"/>
    <property type="gene ID" value="MELO3C004188.2"/>
</dbReference>
<evidence type="ECO:0000256" key="2">
    <source>
        <dbReference type="ARBA" id="ARBA00022737"/>
    </source>
</evidence>